<feature type="signal peptide" evidence="1">
    <location>
        <begin position="1"/>
        <end position="31"/>
    </location>
</feature>
<dbReference type="Proteomes" id="UP000838324">
    <property type="component" value="Unassembled WGS sequence"/>
</dbReference>
<feature type="chain" id="PRO_5045516382" evidence="1">
    <location>
        <begin position="32"/>
        <end position="631"/>
    </location>
</feature>
<accession>A0ABN8GY97</accession>
<dbReference type="RefSeq" id="WP_236336956.1">
    <property type="nucleotide sequence ID" value="NZ_CAKMMG010000011.1"/>
</dbReference>
<keyword evidence="3" id="KW-1185">Reference proteome</keyword>
<dbReference type="EMBL" id="CAKMMG010000011">
    <property type="protein sequence ID" value="CAH1222004.1"/>
    <property type="molecule type" value="Genomic_DNA"/>
</dbReference>
<comment type="caution">
    <text evidence="2">The sequence shown here is derived from an EMBL/GenBank/DDBJ whole genome shotgun (WGS) entry which is preliminary data.</text>
</comment>
<dbReference type="PROSITE" id="PS51257">
    <property type="entry name" value="PROKAR_LIPOPROTEIN"/>
    <property type="match status" value="1"/>
</dbReference>
<evidence type="ECO:0000256" key="1">
    <source>
        <dbReference type="SAM" id="SignalP"/>
    </source>
</evidence>
<gene>
    <name evidence="2" type="primary">hcf136_2</name>
    <name evidence="2" type="ORF">PAECIP111892_05089</name>
</gene>
<proteinExistence type="predicted"/>
<keyword evidence="1" id="KW-0732">Signal</keyword>
<evidence type="ECO:0000313" key="2">
    <source>
        <dbReference type="EMBL" id="CAH1222004.1"/>
    </source>
</evidence>
<evidence type="ECO:0000313" key="3">
    <source>
        <dbReference type="Proteomes" id="UP000838324"/>
    </source>
</evidence>
<sequence length="631" mass="66252">MFVVILRKTAAALLVPLLLVMTGCGSSGGEAAESSPAASPPAAAAIASAAPPLSGTAAAATPAAGSAAQPGVPIRSISALGMTGPDAGWIGGKGWIARTGNGGADWQVQYTGQGTVLSLFTLDNEHAWAELDTGSLLRTKDSGAHWTLTGSAPNLSYLHFISPDLGFSGSAVTTDGGRSWSSLPEPENLVGDAYYYDRLNGWAVTSASNNDFAFQRTTDGGVTWRTVLTRKTVSLTGAVIRSTGPDDAWIECIGDSGMHQTAYSLFHTSDGGKHWRTVLNHGTAGAGPAPGFAVDEVNEIPANNGAAPGMLVVLSSEEAYMSGYCSPCDNANTVGWTHDGGKNWTDGEQSFPGYSPAKLAMADDQHGWFVTGSPDDPAVLYSTGNGGKEWKRAFTFQGIDMERGVVTGQSSLPGGVQAAGLVRLNWQEKKDIPTPEAWNGIPKDSVTISGQWLENFGGVQITFYTKPGDEDYVYADLGTAKGHYSLGSVGTYNYRKPEEITAEVSSLFTGLKLKITGGLGANLSLSSYYTIDEAGTPAGVLRVDTGHTREADVDRDGTPEAVSAHGTPMTVYIYRWHNGHAEVADLNDALQADSVMLRDDLIVVASDMGDSQGREYQLIPEGLIPAMPRAE</sequence>
<organism evidence="2 3">
    <name type="scientific">Paenibacillus auburnensis</name>
    <dbReference type="NCBI Taxonomy" id="2905649"/>
    <lineage>
        <taxon>Bacteria</taxon>
        <taxon>Bacillati</taxon>
        <taxon>Bacillota</taxon>
        <taxon>Bacilli</taxon>
        <taxon>Bacillales</taxon>
        <taxon>Paenibacillaceae</taxon>
        <taxon>Paenibacillus</taxon>
    </lineage>
</organism>
<reference evidence="2" key="1">
    <citation type="submission" date="2022-01" db="EMBL/GenBank/DDBJ databases">
        <authorList>
            <person name="Criscuolo A."/>
        </authorList>
    </citation>
    <scope>NUCLEOTIDE SEQUENCE</scope>
    <source>
        <strain evidence="2">CIP111892</strain>
    </source>
</reference>
<protein>
    <submittedName>
        <fullName evidence="2">Ycf48-like protein</fullName>
    </submittedName>
</protein>
<dbReference type="Gene3D" id="2.130.10.10">
    <property type="entry name" value="YVTN repeat-like/Quinoprotein amine dehydrogenase"/>
    <property type="match status" value="1"/>
</dbReference>
<dbReference type="InterPro" id="IPR015943">
    <property type="entry name" value="WD40/YVTN_repeat-like_dom_sf"/>
</dbReference>
<name>A0ABN8GY97_9BACL</name>
<dbReference type="SUPFAM" id="SSF110296">
    <property type="entry name" value="Oligoxyloglucan reducing end-specific cellobiohydrolase"/>
    <property type="match status" value="1"/>
</dbReference>